<evidence type="ECO:0000313" key="2">
    <source>
        <dbReference type="Proteomes" id="UP001064048"/>
    </source>
</evidence>
<organism evidence="1 2">
    <name type="scientific">Choristoneura fumiferana</name>
    <name type="common">Spruce budworm moth</name>
    <name type="synonym">Archips fumiferana</name>
    <dbReference type="NCBI Taxonomy" id="7141"/>
    <lineage>
        <taxon>Eukaryota</taxon>
        <taxon>Metazoa</taxon>
        <taxon>Ecdysozoa</taxon>
        <taxon>Arthropoda</taxon>
        <taxon>Hexapoda</taxon>
        <taxon>Insecta</taxon>
        <taxon>Pterygota</taxon>
        <taxon>Neoptera</taxon>
        <taxon>Endopterygota</taxon>
        <taxon>Lepidoptera</taxon>
        <taxon>Glossata</taxon>
        <taxon>Ditrysia</taxon>
        <taxon>Tortricoidea</taxon>
        <taxon>Tortricidae</taxon>
        <taxon>Tortricinae</taxon>
        <taxon>Choristoneura</taxon>
    </lineage>
</organism>
<reference evidence="1 2" key="1">
    <citation type="journal article" date="2022" name="Genome Biol. Evol.">
        <title>The Spruce Budworm Genome: Reconstructing the Evolutionary History of Antifreeze Proteins.</title>
        <authorList>
            <person name="Beliveau C."/>
            <person name="Gagne P."/>
            <person name="Picq S."/>
            <person name="Vernygora O."/>
            <person name="Keeling C.I."/>
            <person name="Pinkney K."/>
            <person name="Doucet D."/>
            <person name="Wen F."/>
            <person name="Johnston J.S."/>
            <person name="Maaroufi H."/>
            <person name="Boyle B."/>
            <person name="Laroche J."/>
            <person name="Dewar K."/>
            <person name="Juretic N."/>
            <person name="Blackburn G."/>
            <person name="Nisole A."/>
            <person name="Brunet B."/>
            <person name="Brandao M."/>
            <person name="Lumley L."/>
            <person name="Duan J."/>
            <person name="Quan G."/>
            <person name="Lucarotti C.J."/>
            <person name="Roe A.D."/>
            <person name="Sperling F.A.H."/>
            <person name="Levesque R.C."/>
            <person name="Cusson M."/>
        </authorList>
    </citation>
    <scope>NUCLEOTIDE SEQUENCE [LARGE SCALE GENOMIC DNA]</scope>
    <source>
        <strain evidence="1">Glfc:IPQL:Cfum</strain>
    </source>
</reference>
<sequence length="156" mass="17844">MDEFDNQIQDPEVSSVQEAQEQWQAQELAEAVDLAGLLFDMLRVTSDQVHAVTSSTRGLEGDLQQEQEVINACDHRIATMQEECARVNERLVEINSQVDYWQGKLNNCIAELNNQHQQNRAAQMRENTIMALIEEERQLIAEFRSHGYSVVTPNPM</sequence>
<accession>A0ACC0JEQ4</accession>
<keyword evidence="2" id="KW-1185">Reference proteome</keyword>
<gene>
    <name evidence="1" type="ORF">MSG28_006354</name>
</gene>
<proteinExistence type="predicted"/>
<name>A0ACC0JEQ4_CHOFU</name>
<evidence type="ECO:0000313" key="1">
    <source>
        <dbReference type="EMBL" id="KAI8422554.1"/>
    </source>
</evidence>
<protein>
    <submittedName>
        <fullName evidence="1">Uncharacterized protein</fullName>
    </submittedName>
</protein>
<comment type="caution">
    <text evidence="1">The sequence shown here is derived from an EMBL/GenBank/DDBJ whole genome shotgun (WGS) entry which is preliminary data.</text>
</comment>
<dbReference type="Proteomes" id="UP001064048">
    <property type="component" value="Chromosome 10"/>
</dbReference>
<dbReference type="EMBL" id="CM046110">
    <property type="protein sequence ID" value="KAI8422554.1"/>
    <property type="molecule type" value="Genomic_DNA"/>
</dbReference>